<proteinExistence type="predicted"/>
<dbReference type="InterPro" id="IPR036163">
    <property type="entry name" value="HMA_dom_sf"/>
</dbReference>
<dbReference type="eggNOG" id="COG2608">
    <property type="taxonomic scope" value="Bacteria"/>
</dbReference>
<keyword evidence="2" id="KW-0479">Metal-binding</keyword>
<evidence type="ECO:0000256" key="1">
    <source>
        <dbReference type="ARBA" id="ARBA00015313"/>
    </source>
</evidence>
<dbReference type="PANTHER" id="PTHR46594">
    <property type="entry name" value="P-TYPE CATION-TRANSPORTING ATPASE"/>
    <property type="match status" value="1"/>
</dbReference>
<dbReference type="RefSeq" id="WP_035964356.1">
    <property type="nucleotide sequence ID" value="NZ_JROM01000039.1"/>
</dbReference>
<dbReference type="PROSITE" id="PS50846">
    <property type="entry name" value="HMA_2"/>
    <property type="match status" value="1"/>
</dbReference>
<evidence type="ECO:0000313" key="4">
    <source>
        <dbReference type="EMBL" id="KHE74088.1"/>
    </source>
</evidence>
<evidence type="ECO:0000313" key="5">
    <source>
        <dbReference type="Proteomes" id="UP000030664"/>
    </source>
</evidence>
<dbReference type="Gene3D" id="3.30.70.100">
    <property type="match status" value="1"/>
</dbReference>
<dbReference type="AlphaFoldDB" id="A0A0B0D9J2"/>
<comment type="caution">
    <text evidence="4">The sequence shown here is derived from an EMBL/GenBank/DDBJ whole genome shotgun (WGS) entry which is preliminary data.</text>
</comment>
<dbReference type="CDD" id="cd00371">
    <property type="entry name" value="HMA"/>
    <property type="match status" value="1"/>
</dbReference>
<protein>
    <recommendedName>
        <fullName evidence="1">Copper chaperone CopZ</fullName>
    </recommendedName>
</protein>
<dbReference type="Pfam" id="PF00403">
    <property type="entry name" value="HMA"/>
    <property type="match status" value="1"/>
</dbReference>
<evidence type="ECO:0000256" key="2">
    <source>
        <dbReference type="ARBA" id="ARBA00022723"/>
    </source>
</evidence>
<dbReference type="SUPFAM" id="SSF55008">
    <property type="entry name" value="HMA, heavy metal-associated domain"/>
    <property type="match status" value="1"/>
</dbReference>
<organism evidence="4 5">
    <name type="scientific">Kocuria marina</name>
    <dbReference type="NCBI Taxonomy" id="223184"/>
    <lineage>
        <taxon>Bacteria</taxon>
        <taxon>Bacillati</taxon>
        <taxon>Actinomycetota</taxon>
        <taxon>Actinomycetes</taxon>
        <taxon>Micrococcales</taxon>
        <taxon>Micrococcaceae</taxon>
        <taxon>Kocuria</taxon>
    </lineage>
</organism>
<gene>
    <name evidence="4" type="ORF">AS25_08710</name>
</gene>
<dbReference type="GO" id="GO:0046872">
    <property type="term" value="F:metal ion binding"/>
    <property type="evidence" value="ECO:0007669"/>
    <property type="project" value="UniProtKB-KW"/>
</dbReference>
<evidence type="ECO:0000259" key="3">
    <source>
        <dbReference type="PROSITE" id="PS50846"/>
    </source>
</evidence>
<dbReference type="STRING" id="223184.AS25_08710"/>
<accession>A0A0B0D9J2</accession>
<dbReference type="InterPro" id="IPR006121">
    <property type="entry name" value="HMA_dom"/>
</dbReference>
<dbReference type="PANTHER" id="PTHR46594:SF4">
    <property type="entry name" value="P-TYPE CATION-TRANSPORTING ATPASE"/>
    <property type="match status" value="1"/>
</dbReference>
<dbReference type="Proteomes" id="UP000030664">
    <property type="component" value="Unassembled WGS sequence"/>
</dbReference>
<sequence>MTTTTATTTHTVLRAEGFSCPSCVAKIEKRVGRLKGVDAVKVHFASARIEVDHDPAHVSVEDIVAAVAKAGYTARPAAF</sequence>
<dbReference type="EMBL" id="JROM01000039">
    <property type="protein sequence ID" value="KHE74088.1"/>
    <property type="molecule type" value="Genomic_DNA"/>
</dbReference>
<feature type="domain" description="HMA" evidence="3">
    <location>
        <begin position="9"/>
        <end position="75"/>
    </location>
</feature>
<reference evidence="4 5" key="1">
    <citation type="submission" date="2014-09" db="EMBL/GenBank/DDBJ databases">
        <title>High-quality draft genome sequence of Kocuria marina SO9-6, an actinobacterium isolated from a copper mine.</title>
        <authorList>
            <person name="Castro D.B."/>
            <person name="Pereira L.B."/>
            <person name="Silva M.V."/>
            <person name="Silva B.P."/>
            <person name="Zanardi B.R."/>
            <person name="Carlos C."/>
            <person name="Belgini D.R."/>
            <person name="Limache E.G."/>
            <person name="Lacerda G.V."/>
            <person name="Nery M.B."/>
            <person name="Gomes M.B."/>
            <person name="Souza S."/>
            <person name="Silva T.M."/>
            <person name="Rodrigues V.D."/>
            <person name="Paulino L.C."/>
            <person name="Vicentini R."/>
            <person name="Ferraz L.F."/>
            <person name="Ottoboni L.M."/>
        </authorList>
    </citation>
    <scope>NUCLEOTIDE SEQUENCE [LARGE SCALE GENOMIC DNA]</scope>
    <source>
        <strain evidence="4 5">SO9-6</strain>
    </source>
</reference>
<dbReference type="FunFam" id="3.30.70.100:FF:000001">
    <property type="entry name" value="ATPase copper transporting beta"/>
    <property type="match status" value="1"/>
</dbReference>
<name>A0A0B0D9J2_9MICC</name>